<feature type="domain" description="Type II/III secretion system secretin-like" evidence="3">
    <location>
        <begin position="327"/>
        <end position="486"/>
    </location>
</feature>
<dbReference type="InterPro" id="IPR004846">
    <property type="entry name" value="T2SS/T3SS_dom"/>
</dbReference>
<proteinExistence type="inferred from homology"/>
<dbReference type="GO" id="GO:0015627">
    <property type="term" value="C:type II protein secretion system complex"/>
    <property type="evidence" value="ECO:0007669"/>
    <property type="project" value="TreeGrafter"/>
</dbReference>
<keyword evidence="2" id="KW-0472">Membrane</keyword>
<name>A0A5C5X1Y8_9PLAN</name>
<comment type="caution">
    <text evidence="5">The sequence shown here is derived from an EMBL/GenBank/DDBJ whole genome shotgun (WGS) entry which is preliminary data.</text>
</comment>
<comment type="similarity">
    <text evidence="1">Belongs to the bacterial secretin family.</text>
</comment>
<gene>
    <name evidence="5" type="primary">gspD_2</name>
    <name evidence="5" type="ORF">KOR42_02030</name>
</gene>
<accession>A0A5C5X1Y8</accession>
<dbReference type="Pfam" id="PF00263">
    <property type="entry name" value="Secretin"/>
    <property type="match status" value="1"/>
</dbReference>
<dbReference type="OrthoDB" id="9775455at2"/>
<evidence type="ECO:0000313" key="6">
    <source>
        <dbReference type="Proteomes" id="UP000317243"/>
    </source>
</evidence>
<dbReference type="GO" id="GO:0009306">
    <property type="term" value="P:protein secretion"/>
    <property type="evidence" value="ECO:0007669"/>
    <property type="project" value="InterPro"/>
</dbReference>
<evidence type="ECO:0000256" key="2">
    <source>
        <dbReference type="SAM" id="Phobius"/>
    </source>
</evidence>
<evidence type="ECO:0000259" key="4">
    <source>
        <dbReference type="Pfam" id="PF13629"/>
    </source>
</evidence>
<organism evidence="5 6">
    <name type="scientific">Thalassoglobus neptunius</name>
    <dbReference type="NCBI Taxonomy" id="1938619"/>
    <lineage>
        <taxon>Bacteria</taxon>
        <taxon>Pseudomonadati</taxon>
        <taxon>Planctomycetota</taxon>
        <taxon>Planctomycetia</taxon>
        <taxon>Planctomycetales</taxon>
        <taxon>Planctomycetaceae</taxon>
        <taxon>Thalassoglobus</taxon>
    </lineage>
</organism>
<keyword evidence="2" id="KW-1133">Transmembrane helix</keyword>
<reference evidence="5 6" key="1">
    <citation type="submission" date="2019-02" db="EMBL/GenBank/DDBJ databases">
        <title>Deep-cultivation of Planctomycetes and their phenomic and genomic characterization uncovers novel biology.</title>
        <authorList>
            <person name="Wiegand S."/>
            <person name="Jogler M."/>
            <person name="Boedeker C."/>
            <person name="Pinto D."/>
            <person name="Vollmers J."/>
            <person name="Rivas-Marin E."/>
            <person name="Kohn T."/>
            <person name="Peeters S.H."/>
            <person name="Heuer A."/>
            <person name="Rast P."/>
            <person name="Oberbeckmann S."/>
            <person name="Bunk B."/>
            <person name="Jeske O."/>
            <person name="Meyerdierks A."/>
            <person name="Storesund J.E."/>
            <person name="Kallscheuer N."/>
            <person name="Luecker S."/>
            <person name="Lage O.M."/>
            <person name="Pohl T."/>
            <person name="Merkel B.J."/>
            <person name="Hornburger P."/>
            <person name="Mueller R.-W."/>
            <person name="Bruemmer F."/>
            <person name="Labrenz M."/>
            <person name="Spormann A.M."/>
            <person name="Op Den Camp H."/>
            <person name="Overmann J."/>
            <person name="Amann R."/>
            <person name="Jetten M.S.M."/>
            <person name="Mascher T."/>
            <person name="Medema M.H."/>
            <person name="Devos D.P."/>
            <person name="Kaster A.-K."/>
            <person name="Ovreas L."/>
            <person name="Rohde M."/>
            <person name="Galperin M.Y."/>
            <person name="Jogler C."/>
        </authorList>
    </citation>
    <scope>NUCLEOTIDE SEQUENCE [LARGE SCALE GENOMIC DNA]</scope>
    <source>
        <strain evidence="5 6">KOR42</strain>
    </source>
</reference>
<evidence type="ECO:0000259" key="3">
    <source>
        <dbReference type="Pfam" id="PF00263"/>
    </source>
</evidence>
<dbReference type="InterPro" id="IPR001775">
    <property type="entry name" value="GspD/PilQ"/>
</dbReference>
<dbReference type="Pfam" id="PF13629">
    <property type="entry name" value="T2SS-T3SS_pil_N"/>
    <property type="match status" value="1"/>
</dbReference>
<dbReference type="InterPro" id="IPR032789">
    <property type="entry name" value="T2SS-T3SS_pil_N"/>
</dbReference>
<dbReference type="PANTHER" id="PTHR30332:SF17">
    <property type="entry name" value="TYPE IV PILIATION SYSTEM PROTEIN DR_0774-RELATED"/>
    <property type="match status" value="1"/>
</dbReference>
<evidence type="ECO:0000313" key="5">
    <source>
        <dbReference type="EMBL" id="TWT56848.1"/>
    </source>
</evidence>
<dbReference type="InterPro" id="IPR050810">
    <property type="entry name" value="Bact_Secretion_Sys_Channel"/>
</dbReference>
<feature type="transmembrane region" description="Helical" evidence="2">
    <location>
        <begin position="50"/>
        <end position="68"/>
    </location>
</feature>
<sequence>MMSNHSFSCRKLLWTQKCARCVNFYKDRDEVDDRLVDGSMRREFEHSARPILIIRIIAFAAAVTVGFGDRGQLEAQQVQTKVSSLVEEVVSAEVELEVSKRRSKILRMKKDIFRAAVADPTILEFVAFGTREIEIIGKETGSTTVTLWLGDELDPTLLSMLVTVVKDDGVDRQRRLEYHELQSMINEMFPDSRVQLIPIADKLIIRGQARDEQEAVQILAVIGENAGNATNGQLNTLLSSTTAAQPFPDASYLPEVRLVNLLEVPGEKQVMLKVRIAELQRSAGRELGADIGFDIKEFMFSSILSGGGNVLSTGTFSDGSFEVVLKALVTNGNAKILSEPNLVVLSGESATFLSGGEFAVPTVVGVGGAQAATTSFRGFGTSVDFTPTVLDKDRIRLRVAPSFSTLNKSNSVQGIPGVDTRSTSTVVDLREGQTLAIAGLIQEQQSAESTRLPFLGEIPGLNMITESKSVSRDETELLILVSPELVHPLEPDQAPQILPGMEVTEPNDLDFFFFGDLEGRNESFHRSTVWPLYKSRMKRCGYFECEKHHQSSSYFLNGAHGFSQ</sequence>
<keyword evidence="2" id="KW-0812">Transmembrane</keyword>
<evidence type="ECO:0000256" key="1">
    <source>
        <dbReference type="RuleBase" id="RU004003"/>
    </source>
</evidence>
<dbReference type="PANTHER" id="PTHR30332">
    <property type="entry name" value="PROBABLE GENERAL SECRETION PATHWAY PROTEIN D"/>
    <property type="match status" value="1"/>
</dbReference>
<dbReference type="PRINTS" id="PR00811">
    <property type="entry name" value="BCTERIALGSPD"/>
</dbReference>
<protein>
    <submittedName>
        <fullName evidence="5">Putative type II secretion system protein D</fullName>
    </submittedName>
</protein>
<keyword evidence="6" id="KW-1185">Reference proteome</keyword>
<dbReference type="EMBL" id="SIHI01000001">
    <property type="protein sequence ID" value="TWT56848.1"/>
    <property type="molecule type" value="Genomic_DNA"/>
</dbReference>
<dbReference type="Proteomes" id="UP000317243">
    <property type="component" value="Unassembled WGS sequence"/>
</dbReference>
<dbReference type="AlphaFoldDB" id="A0A5C5X1Y8"/>
<feature type="domain" description="Pilus formation protein N-terminal" evidence="4">
    <location>
        <begin position="94"/>
        <end position="152"/>
    </location>
</feature>